<evidence type="ECO:0000256" key="2">
    <source>
        <dbReference type="SAM" id="Phobius"/>
    </source>
</evidence>
<evidence type="ECO:0000259" key="3">
    <source>
        <dbReference type="Pfam" id="PF10099"/>
    </source>
</evidence>
<protein>
    <submittedName>
        <fullName evidence="4">Anti-sigma factor</fullName>
    </submittedName>
</protein>
<organism evidence="4 5">
    <name type="scientific">Streptomyces lasalocidi</name>
    <name type="common">Streptomyces lasaliensis</name>
    <dbReference type="NCBI Taxonomy" id="324833"/>
    <lineage>
        <taxon>Bacteria</taxon>
        <taxon>Bacillati</taxon>
        <taxon>Actinomycetota</taxon>
        <taxon>Actinomycetes</taxon>
        <taxon>Kitasatosporales</taxon>
        <taxon>Streptomycetaceae</taxon>
        <taxon>Streptomyces</taxon>
    </lineage>
</organism>
<accession>A0A4U5WB06</accession>
<feature type="transmembrane region" description="Helical" evidence="2">
    <location>
        <begin position="115"/>
        <end position="141"/>
    </location>
</feature>
<keyword evidence="5" id="KW-1185">Reference proteome</keyword>
<feature type="region of interest" description="Disordered" evidence="1">
    <location>
        <begin position="71"/>
        <end position="112"/>
    </location>
</feature>
<evidence type="ECO:0000313" key="5">
    <source>
        <dbReference type="Proteomes" id="UP000305929"/>
    </source>
</evidence>
<dbReference type="Pfam" id="PF10099">
    <property type="entry name" value="RskA_C"/>
    <property type="match status" value="1"/>
</dbReference>
<dbReference type="Proteomes" id="UP000305929">
    <property type="component" value="Unassembled WGS sequence"/>
</dbReference>
<proteinExistence type="predicted"/>
<dbReference type="OrthoDB" id="4328740at2"/>
<name>A0A4U5WB06_STRLS</name>
<comment type="caution">
    <text evidence="4">The sequence shown here is derived from an EMBL/GenBank/DDBJ whole genome shotgun (WGS) entry which is preliminary data.</text>
</comment>
<dbReference type="GO" id="GO:0005886">
    <property type="term" value="C:plasma membrane"/>
    <property type="evidence" value="ECO:0007669"/>
    <property type="project" value="InterPro"/>
</dbReference>
<evidence type="ECO:0000256" key="1">
    <source>
        <dbReference type="SAM" id="MobiDB-lite"/>
    </source>
</evidence>
<dbReference type="EMBL" id="SZNQ01000001">
    <property type="protein sequence ID" value="TKS98893.1"/>
    <property type="molecule type" value="Genomic_DNA"/>
</dbReference>
<feature type="region of interest" description="Disordered" evidence="1">
    <location>
        <begin position="239"/>
        <end position="258"/>
    </location>
</feature>
<keyword evidence="2" id="KW-0812">Transmembrane</keyword>
<gene>
    <name evidence="4" type="ORF">E4U91_01285</name>
</gene>
<dbReference type="RefSeq" id="WP_137304796.1">
    <property type="nucleotide sequence ID" value="NZ_SZNQ01000001.1"/>
</dbReference>
<feature type="domain" description="Anti-sigma K factor RskA C-terminal" evidence="3">
    <location>
        <begin position="122"/>
        <end position="249"/>
    </location>
</feature>
<feature type="compositionally biased region" description="Low complexity" evidence="1">
    <location>
        <begin position="89"/>
        <end position="107"/>
    </location>
</feature>
<reference evidence="4 5" key="1">
    <citation type="submission" date="2019-04" db="EMBL/GenBank/DDBJ databases">
        <title>Streptomyces lasaliensis sp. nov., an Actinomycete isolated from soil which produces the polyether antibiotic lasalocid.</title>
        <authorList>
            <person name="Erwin G."/>
            <person name="Haber C."/>
        </authorList>
    </citation>
    <scope>NUCLEOTIDE SEQUENCE [LARGE SCALE GENOMIC DNA]</scope>
    <source>
        <strain evidence="4 5">X-537</strain>
    </source>
</reference>
<evidence type="ECO:0000313" key="4">
    <source>
        <dbReference type="EMBL" id="TKS98893.1"/>
    </source>
</evidence>
<sequence length="258" mass="27266">MKHADDESLALMAMGETPSPDAADHLRHCARCTRELEALRHVVATARTPLPREDELLAPPADLWDAIAGELGLAPGTGTPAEEPSPQPAADARTGGTDGTGPQTPRRSVPRPRRLARFSVVLAACAALLGAGAGSAVTWWVTHDDTSSTAADDGRRLDSLQPRSAGYARLGGSNVRRTLDITVKGLPKTSGYFEVWLMDRSHTKLVSMGVLGPDGHAVLPVPDTIDLKEYSVVDVSVQPYNGKPDHSGESVVRGPYAG</sequence>
<dbReference type="InterPro" id="IPR018764">
    <property type="entry name" value="RskA_C"/>
</dbReference>
<keyword evidence="2" id="KW-0472">Membrane</keyword>
<keyword evidence="2" id="KW-1133">Transmembrane helix</keyword>
<dbReference type="AlphaFoldDB" id="A0A4U5WB06"/>